<feature type="domain" description="Beta-carotene isomerase D27-like C-terminal" evidence="1">
    <location>
        <begin position="155"/>
        <end position="237"/>
    </location>
</feature>
<dbReference type="GO" id="GO:0005506">
    <property type="term" value="F:iron ion binding"/>
    <property type="evidence" value="ECO:0007669"/>
    <property type="project" value="InterPro"/>
</dbReference>
<dbReference type="PANTHER" id="PTHR33591:SF7">
    <property type="entry name" value="BETA-CAROTENE ISOMERASE D27-LIKE C-TERMINAL DOMAIN-CONTAINING PROTEIN"/>
    <property type="match status" value="1"/>
</dbReference>
<protein>
    <recommendedName>
        <fullName evidence="1">Beta-carotene isomerase D27-like C-terminal domain-containing protein</fullName>
    </recommendedName>
</protein>
<dbReference type="EMBL" id="CAUYUE010000017">
    <property type="protein sequence ID" value="CAK0787345.1"/>
    <property type="molecule type" value="Genomic_DNA"/>
</dbReference>
<proteinExistence type="predicted"/>
<evidence type="ECO:0000259" key="1">
    <source>
        <dbReference type="Pfam" id="PF13225"/>
    </source>
</evidence>
<name>A0AAV1ILK4_9CHLO</name>
<dbReference type="InterPro" id="IPR038938">
    <property type="entry name" value="D27-like"/>
</dbReference>
<reference evidence="2 3" key="1">
    <citation type="submission" date="2023-10" db="EMBL/GenBank/DDBJ databases">
        <authorList>
            <person name="Maclean D."/>
            <person name="Macfadyen A."/>
        </authorList>
    </citation>
    <scope>NUCLEOTIDE SEQUENCE [LARGE SCALE GENOMIC DNA]</scope>
</reference>
<dbReference type="PANTHER" id="PTHR33591">
    <property type="entry name" value="BETA-CAROTENE ISOMERASE D27"/>
    <property type="match status" value="1"/>
</dbReference>
<accession>A0AAV1ILK4</accession>
<organism evidence="2 3">
    <name type="scientific">Coccomyxa viridis</name>
    <dbReference type="NCBI Taxonomy" id="1274662"/>
    <lineage>
        <taxon>Eukaryota</taxon>
        <taxon>Viridiplantae</taxon>
        <taxon>Chlorophyta</taxon>
        <taxon>core chlorophytes</taxon>
        <taxon>Trebouxiophyceae</taxon>
        <taxon>Trebouxiophyceae incertae sedis</taxon>
        <taxon>Coccomyxaceae</taxon>
        <taxon>Coccomyxa</taxon>
    </lineage>
</organism>
<comment type="caution">
    <text evidence="2">The sequence shown here is derived from an EMBL/GenBank/DDBJ whole genome shotgun (WGS) entry which is preliminary data.</text>
</comment>
<dbReference type="AlphaFoldDB" id="A0AAV1ILK4"/>
<gene>
    <name evidence="2" type="ORF">CVIRNUC_010564</name>
</gene>
<dbReference type="Proteomes" id="UP001314263">
    <property type="component" value="Unassembled WGS sequence"/>
</dbReference>
<dbReference type="InterPro" id="IPR025114">
    <property type="entry name" value="D27-like_C"/>
</dbReference>
<sequence>MIGTARLAPTLLLGIPNVTQAKQQCTHHFVARRSVTSHRVLRILCMAITGSSTGSEKRMEYKTSATDMAFIGLCRKAYGRIAGYQSSRDWRDGDETYAGMVEVSRALMKGRTAMEQRQAVIQGFPRVPQWFRKLFPYSKWGAELNARITPAFFTWLVGPMQTEEALADNGIVQQSGVRIECCRYLAESNCAGMCVNLCKAPVQTFFTNELGMPLTMKPNFEDYSCEMVFGLTPPAIDEDEALQQACLQDCSTAIFDKIPCHKLR</sequence>
<evidence type="ECO:0000313" key="3">
    <source>
        <dbReference type="Proteomes" id="UP001314263"/>
    </source>
</evidence>
<evidence type="ECO:0000313" key="2">
    <source>
        <dbReference type="EMBL" id="CAK0787345.1"/>
    </source>
</evidence>
<dbReference type="Pfam" id="PF13225">
    <property type="entry name" value="D27-like_C"/>
    <property type="match status" value="1"/>
</dbReference>
<keyword evidence="3" id="KW-1185">Reference proteome</keyword>